<dbReference type="InterPro" id="IPR000835">
    <property type="entry name" value="HTH_MarR-typ"/>
</dbReference>
<dbReference type="PANTHER" id="PTHR42756:SF1">
    <property type="entry name" value="TRANSCRIPTIONAL REPRESSOR OF EMRAB OPERON"/>
    <property type="match status" value="1"/>
</dbReference>
<proteinExistence type="predicted"/>
<evidence type="ECO:0000256" key="3">
    <source>
        <dbReference type="ARBA" id="ARBA00023163"/>
    </source>
</evidence>
<reference evidence="7" key="1">
    <citation type="journal article" date="2019" name="Int. J. Syst. Evol. Microbiol.">
        <title>The Global Catalogue of Microorganisms (GCM) 10K type strain sequencing project: providing services to taxonomists for standard genome sequencing and annotation.</title>
        <authorList>
            <consortium name="The Broad Institute Genomics Platform"/>
            <consortium name="The Broad Institute Genome Sequencing Center for Infectious Disease"/>
            <person name="Wu L."/>
            <person name="Ma J."/>
        </authorList>
    </citation>
    <scope>NUCLEOTIDE SEQUENCE [LARGE SCALE GENOMIC DNA]</scope>
    <source>
        <strain evidence="7">CGMCC 4.7329</strain>
    </source>
</reference>
<feature type="compositionally biased region" description="Polar residues" evidence="4">
    <location>
        <begin position="168"/>
        <end position="181"/>
    </location>
</feature>
<dbReference type="PANTHER" id="PTHR42756">
    <property type="entry name" value="TRANSCRIPTIONAL REGULATOR, MARR"/>
    <property type="match status" value="1"/>
</dbReference>
<keyword evidence="7" id="KW-1185">Reference proteome</keyword>
<name>A0ABQ2KCX5_9NOCA</name>
<dbReference type="RefSeq" id="WP_189027725.1">
    <property type="nucleotide sequence ID" value="NZ_BMNE01000003.1"/>
</dbReference>
<feature type="region of interest" description="Disordered" evidence="4">
    <location>
        <begin position="162"/>
        <end position="181"/>
    </location>
</feature>
<evidence type="ECO:0000313" key="6">
    <source>
        <dbReference type="EMBL" id="GGN78678.1"/>
    </source>
</evidence>
<evidence type="ECO:0000256" key="1">
    <source>
        <dbReference type="ARBA" id="ARBA00023015"/>
    </source>
</evidence>
<evidence type="ECO:0000256" key="2">
    <source>
        <dbReference type="ARBA" id="ARBA00023125"/>
    </source>
</evidence>
<dbReference type="SUPFAM" id="SSF46785">
    <property type="entry name" value="Winged helix' DNA-binding domain"/>
    <property type="match status" value="1"/>
</dbReference>
<dbReference type="SMART" id="SM00347">
    <property type="entry name" value="HTH_MARR"/>
    <property type="match status" value="1"/>
</dbReference>
<evidence type="ECO:0000259" key="5">
    <source>
        <dbReference type="PROSITE" id="PS50995"/>
    </source>
</evidence>
<comment type="caution">
    <text evidence="6">The sequence shown here is derived from an EMBL/GenBank/DDBJ whole genome shotgun (WGS) entry which is preliminary data.</text>
</comment>
<evidence type="ECO:0000256" key="4">
    <source>
        <dbReference type="SAM" id="MobiDB-lite"/>
    </source>
</evidence>
<dbReference type="Proteomes" id="UP000658127">
    <property type="component" value="Unassembled WGS sequence"/>
</dbReference>
<organism evidence="6 7">
    <name type="scientific">Nocardia rhizosphaerihabitans</name>
    <dbReference type="NCBI Taxonomy" id="1691570"/>
    <lineage>
        <taxon>Bacteria</taxon>
        <taxon>Bacillati</taxon>
        <taxon>Actinomycetota</taxon>
        <taxon>Actinomycetes</taxon>
        <taxon>Mycobacteriales</taxon>
        <taxon>Nocardiaceae</taxon>
        <taxon>Nocardia</taxon>
    </lineage>
</organism>
<dbReference type="Gene3D" id="1.10.10.10">
    <property type="entry name" value="Winged helix-like DNA-binding domain superfamily/Winged helix DNA-binding domain"/>
    <property type="match status" value="1"/>
</dbReference>
<keyword evidence="2" id="KW-0238">DNA-binding</keyword>
<protein>
    <recommendedName>
        <fullName evidence="5">HTH marR-type domain-containing protein</fullName>
    </recommendedName>
</protein>
<dbReference type="PRINTS" id="PR00598">
    <property type="entry name" value="HTHMARR"/>
</dbReference>
<dbReference type="PROSITE" id="PS50995">
    <property type="entry name" value="HTH_MARR_2"/>
    <property type="match status" value="1"/>
</dbReference>
<sequence length="181" mass="20124">MHDSQALQYERRLQERALEVDPHADVDGNTAILNILRLANVVGEDFEKHIHRPRGSTRAGFKVMLAVWVMGPLSQTDLARYSNVTAASISSVLNKLERAGMIQRTRSETDRRTVTIELTEAGTESTKELYRLHLAREAAWLDGLSTAEKVLLAKISRDLLSHRPSLPDDSQPTTPVSADIG</sequence>
<accession>A0ABQ2KCX5</accession>
<keyword evidence="3" id="KW-0804">Transcription</keyword>
<dbReference type="EMBL" id="BMNE01000003">
    <property type="protein sequence ID" value="GGN78678.1"/>
    <property type="molecule type" value="Genomic_DNA"/>
</dbReference>
<dbReference type="Pfam" id="PF01047">
    <property type="entry name" value="MarR"/>
    <property type="match status" value="1"/>
</dbReference>
<feature type="domain" description="HTH marR-type" evidence="5">
    <location>
        <begin position="28"/>
        <end position="161"/>
    </location>
</feature>
<gene>
    <name evidence="6" type="ORF">GCM10011610_26500</name>
</gene>
<keyword evidence="1" id="KW-0805">Transcription regulation</keyword>
<evidence type="ECO:0000313" key="7">
    <source>
        <dbReference type="Proteomes" id="UP000658127"/>
    </source>
</evidence>
<dbReference type="InterPro" id="IPR036388">
    <property type="entry name" value="WH-like_DNA-bd_sf"/>
</dbReference>
<dbReference type="InterPro" id="IPR036390">
    <property type="entry name" value="WH_DNA-bd_sf"/>
</dbReference>